<name>A0A2I2KJH6_9ACTN</name>
<evidence type="ECO:0000313" key="1">
    <source>
        <dbReference type="EMBL" id="SNQ45818.1"/>
    </source>
</evidence>
<reference evidence="1 2" key="1">
    <citation type="submission" date="2017-06" db="EMBL/GenBank/DDBJ databases">
        <authorList>
            <person name="Kim H.J."/>
            <person name="Triplett B.A."/>
        </authorList>
    </citation>
    <scope>NUCLEOTIDE SEQUENCE [LARGE SCALE GENOMIC DNA]</scope>
    <source>
        <strain evidence="1">FRACA_ARgP5</strain>
    </source>
</reference>
<evidence type="ECO:0008006" key="3">
    <source>
        <dbReference type="Google" id="ProtNLM"/>
    </source>
</evidence>
<dbReference type="AlphaFoldDB" id="A0A2I2KJH6"/>
<gene>
    <name evidence="1" type="ORF">FRACA_1130013</name>
</gene>
<keyword evidence="2" id="KW-1185">Reference proteome</keyword>
<organism evidence="1 2">
    <name type="scientific">Frankia canadensis</name>
    <dbReference type="NCBI Taxonomy" id="1836972"/>
    <lineage>
        <taxon>Bacteria</taxon>
        <taxon>Bacillati</taxon>
        <taxon>Actinomycetota</taxon>
        <taxon>Actinomycetes</taxon>
        <taxon>Frankiales</taxon>
        <taxon>Frankiaceae</taxon>
        <taxon>Frankia</taxon>
    </lineage>
</organism>
<proteinExistence type="predicted"/>
<evidence type="ECO:0000313" key="2">
    <source>
        <dbReference type="Proteomes" id="UP000234331"/>
    </source>
</evidence>
<dbReference type="RefSeq" id="WP_279354582.1">
    <property type="nucleotide sequence ID" value="NZ_FZMO01000017.1"/>
</dbReference>
<dbReference type="EMBL" id="FZMO01000017">
    <property type="protein sequence ID" value="SNQ45818.1"/>
    <property type="molecule type" value="Genomic_DNA"/>
</dbReference>
<dbReference type="Proteomes" id="UP000234331">
    <property type="component" value="Unassembled WGS sequence"/>
</dbReference>
<accession>A0A2I2KJH6</accession>
<protein>
    <recommendedName>
        <fullName evidence="3">Transposase</fullName>
    </recommendedName>
</protein>
<sequence length="42" mass="4982">MSPWLNDHRRLTIRYEHNGRDFLGFLSLAAAMTCWKKLPHPT</sequence>